<dbReference type="Proteomes" id="UP000316562">
    <property type="component" value="Unassembled WGS sequence"/>
</dbReference>
<evidence type="ECO:0000256" key="1">
    <source>
        <dbReference type="ARBA" id="ARBA00022475"/>
    </source>
</evidence>
<accession>A0A519BF88</accession>
<keyword evidence="1" id="KW-1003">Cell membrane</keyword>
<evidence type="ECO:0000256" key="2">
    <source>
        <dbReference type="ARBA" id="ARBA00022692"/>
    </source>
</evidence>
<dbReference type="InterPro" id="IPR010445">
    <property type="entry name" value="LapA_dom"/>
</dbReference>
<dbReference type="AlphaFoldDB" id="A0A519BF88"/>
<gene>
    <name evidence="7" type="ORF">EVJ46_06920</name>
</gene>
<name>A0A519BF88_ACIG2</name>
<dbReference type="EMBL" id="SGBC01000003">
    <property type="protein sequence ID" value="RZD15924.1"/>
    <property type="molecule type" value="Genomic_DNA"/>
</dbReference>
<evidence type="ECO:0000256" key="4">
    <source>
        <dbReference type="ARBA" id="ARBA00023136"/>
    </source>
</evidence>
<reference evidence="7 8" key="1">
    <citation type="journal article" date="2019" name="ISME J.">
        <title>Insights into ecological role of a new deltaproteobacterial order Candidatus Acidulodesulfobacterales by metagenomics and metatranscriptomics.</title>
        <authorList>
            <person name="Tan S."/>
            <person name="Liu J."/>
            <person name="Fang Y."/>
            <person name="Hedlund B.P."/>
            <person name="Lian Z.H."/>
            <person name="Huang L.Y."/>
            <person name="Li J.T."/>
            <person name="Huang L.N."/>
            <person name="Li W.J."/>
            <person name="Jiang H.C."/>
            <person name="Dong H.L."/>
            <person name="Shu W.S."/>
        </authorList>
    </citation>
    <scope>NUCLEOTIDE SEQUENCE [LARGE SCALE GENOMIC DNA]</scope>
    <source>
        <strain evidence="7">AP2</strain>
    </source>
</reference>
<evidence type="ECO:0000256" key="5">
    <source>
        <dbReference type="SAM" id="Phobius"/>
    </source>
</evidence>
<evidence type="ECO:0000259" key="6">
    <source>
        <dbReference type="Pfam" id="PF06305"/>
    </source>
</evidence>
<dbReference type="GO" id="GO:0005886">
    <property type="term" value="C:plasma membrane"/>
    <property type="evidence" value="ECO:0007669"/>
    <property type="project" value="InterPro"/>
</dbReference>
<organism evidence="7 8">
    <name type="scientific">Acididesulfobacter guangdongensis</name>
    <dbReference type="NCBI Taxonomy" id="2597225"/>
    <lineage>
        <taxon>Bacteria</taxon>
        <taxon>Deltaproteobacteria</taxon>
        <taxon>Candidatus Acidulodesulfobacterales</taxon>
        <taxon>Candidatus Acididesulfobacter</taxon>
    </lineage>
</organism>
<evidence type="ECO:0000313" key="7">
    <source>
        <dbReference type="EMBL" id="RZD15924.1"/>
    </source>
</evidence>
<sequence length="87" mass="10115">MIKIINFILLVIFVIFVLVFTIYNHALVRVTLFNYESIKMPLSVVVFASIILGIAIALVYHFFILFKIKKENKKEADKNKSQKPKID</sequence>
<feature type="transmembrane region" description="Helical" evidence="5">
    <location>
        <begin position="40"/>
        <end position="66"/>
    </location>
</feature>
<keyword evidence="3 5" id="KW-1133">Transmembrane helix</keyword>
<keyword evidence="2 5" id="KW-0812">Transmembrane</keyword>
<evidence type="ECO:0000256" key="3">
    <source>
        <dbReference type="ARBA" id="ARBA00022989"/>
    </source>
</evidence>
<evidence type="ECO:0000313" key="8">
    <source>
        <dbReference type="Proteomes" id="UP000316562"/>
    </source>
</evidence>
<feature type="transmembrane region" description="Helical" evidence="5">
    <location>
        <begin position="7"/>
        <end position="28"/>
    </location>
</feature>
<protein>
    <submittedName>
        <fullName evidence="7">LapA family protein</fullName>
    </submittedName>
</protein>
<dbReference type="Pfam" id="PF06305">
    <property type="entry name" value="LapA_dom"/>
    <property type="match status" value="1"/>
</dbReference>
<keyword evidence="4 5" id="KW-0472">Membrane</keyword>
<feature type="domain" description="Lipopolysaccharide assembly protein A" evidence="6">
    <location>
        <begin position="24"/>
        <end position="85"/>
    </location>
</feature>
<comment type="caution">
    <text evidence="7">The sequence shown here is derived from an EMBL/GenBank/DDBJ whole genome shotgun (WGS) entry which is preliminary data.</text>
</comment>
<proteinExistence type="predicted"/>